<evidence type="ECO:0000256" key="4">
    <source>
        <dbReference type="ARBA" id="ARBA00022884"/>
    </source>
</evidence>
<evidence type="ECO:0000256" key="5">
    <source>
        <dbReference type="ARBA" id="ARBA00023242"/>
    </source>
</evidence>
<dbReference type="PANTHER" id="PTHR48033:SF10">
    <property type="entry name" value="RNA-BINDING PROTEIN SQUID"/>
    <property type="match status" value="1"/>
</dbReference>
<comment type="caution">
    <text evidence="12">The sequence shown here is derived from an EMBL/GenBank/DDBJ whole genome shotgun (WGS) entry which is preliminary data.</text>
</comment>
<evidence type="ECO:0000256" key="2">
    <source>
        <dbReference type="ARBA" id="ARBA00022741"/>
    </source>
</evidence>
<dbReference type="GO" id="GO:0004672">
    <property type="term" value="F:protein kinase activity"/>
    <property type="evidence" value="ECO:0007669"/>
    <property type="project" value="InterPro"/>
</dbReference>
<dbReference type="InterPro" id="IPR012677">
    <property type="entry name" value="Nucleotide-bd_a/b_plait_sf"/>
</dbReference>
<organism evidence="12 13">
    <name type="scientific">Cloeon dipterum</name>
    <dbReference type="NCBI Taxonomy" id="197152"/>
    <lineage>
        <taxon>Eukaryota</taxon>
        <taxon>Metazoa</taxon>
        <taxon>Ecdysozoa</taxon>
        <taxon>Arthropoda</taxon>
        <taxon>Hexapoda</taxon>
        <taxon>Insecta</taxon>
        <taxon>Pterygota</taxon>
        <taxon>Palaeoptera</taxon>
        <taxon>Ephemeroptera</taxon>
        <taxon>Pisciforma</taxon>
        <taxon>Baetidae</taxon>
        <taxon>Cloeon</taxon>
    </lineage>
</organism>
<keyword evidence="4 6" id="KW-0694">RNA-binding</keyword>
<feature type="domain" description="FHA" evidence="9">
    <location>
        <begin position="361"/>
        <end position="420"/>
    </location>
</feature>
<evidence type="ECO:0000259" key="11">
    <source>
        <dbReference type="PROSITE" id="PS50102"/>
    </source>
</evidence>
<dbReference type="PROSITE" id="PS50102">
    <property type="entry name" value="RRM"/>
    <property type="match status" value="2"/>
</dbReference>
<dbReference type="EMBL" id="CADEPI010000039">
    <property type="protein sequence ID" value="CAB3368723.1"/>
    <property type="molecule type" value="Genomic_DNA"/>
</dbReference>
<dbReference type="Gene3D" id="3.30.70.330">
    <property type="match status" value="2"/>
</dbReference>
<dbReference type="Pfam" id="PF00069">
    <property type="entry name" value="Pkinase"/>
    <property type="match status" value="1"/>
</dbReference>
<feature type="region of interest" description="Disordered" evidence="8">
    <location>
        <begin position="754"/>
        <end position="797"/>
    </location>
</feature>
<dbReference type="GO" id="GO:0005654">
    <property type="term" value="C:nucleoplasm"/>
    <property type="evidence" value="ECO:0007669"/>
    <property type="project" value="TreeGrafter"/>
</dbReference>
<reference evidence="12 13" key="1">
    <citation type="submission" date="2020-04" db="EMBL/GenBank/DDBJ databases">
        <authorList>
            <person name="Alioto T."/>
            <person name="Alioto T."/>
            <person name="Gomez Garrido J."/>
        </authorList>
    </citation>
    <scope>NUCLEOTIDE SEQUENCE [LARGE SCALE GENOMIC DNA]</scope>
</reference>
<dbReference type="CDD" id="cd00060">
    <property type="entry name" value="FHA"/>
    <property type="match status" value="1"/>
</dbReference>
<dbReference type="GO" id="GO:0010468">
    <property type="term" value="P:regulation of gene expression"/>
    <property type="evidence" value="ECO:0007669"/>
    <property type="project" value="TreeGrafter"/>
</dbReference>
<dbReference type="CDD" id="cd12329">
    <property type="entry name" value="RRM2_hnRNPD_like"/>
    <property type="match status" value="1"/>
</dbReference>
<dbReference type="CDD" id="cd12325">
    <property type="entry name" value="RRM1_hnRNPA_hnRNPD_like"/>
    <property type="match status" value="1"/>
</dbReference>
<dbReference type="InterPro" id="IPR011009">
    <property type="entry name" value="Kinase-like_dom_sf"/>
</dbReference>
<name>A0A8S1C9C9_9INSE</name>
<dbReference type="PANTHER" id="PTHR48033">
    <property type="entry name" value="RNA-BINDING (RRM/RBD/RNP MOTIFS) FAMILY PROTEIN"/>
    <property type="match status" value="1"/>
</dbReference>
<evidence type="ECO:0000256" key="3">
    <source>
        <dbReference type="ARBA" id="ARBA00022840"/>
    </source>
</evidence>
<dbReference type="GO" id="GO:0005524">
    <property type="term" value="F:ATP binding"/>
    <property type="evidence" value="ECO:0007669"/>
    <property type="project" value="UniProtKB-UniRule"/>
</dbReference>
<evidence type="ECO:0000313" key="12">
    <source>
        <dbReference type="EMBL" id="CAB3368723.1"/>
    </source>
</evidence>
<dbReference type="Pfam" id="PF00076">
    <property type="entry name" value="RRM_1"/>
    <property type="match status" value="2"/>
</dbReference>
<dbReference type="GO" id="GO:0000785">
    <property type="term" value="C:chromatin"/>
    <property type="evidence" value="ECO:0007669"/>
    <property type="project" value="TreeGrafter"/>
</dbReference>
<dbReference type="FunFam" id="1.10.510.10:FF:000571">
    <property type="entry name" value="Maternal embryonic leucine zipper kinase"/>
    <property type="match status" value="1"/>
</dbReference>
<feature type="region of interest" description="Disordered" evidence="8">
    <location>
        <begin position="1"/>
        <end position="20"/>
    </location>
</feature>
<feature type="binding site" evidence="7">
    <location>
        <position position="501"/>
    </location>
    <ligand>
        <name>ATP</name>
        <dbReference type="ChEBI" id="CHEBI:30616"/>
    </ligand>
</feature>
<dbReference type="Gene3D" id="1.10.510.10">
    <property type="entry name" value="Transferase(Phosphotransferase) domain 1"/>
    <property type="match status" value="1"/>
</dbReference>
<dbReference type="Proteomes" id="UP000494165">
    <property type="component" value="Unassembled WGS sequence"/>
</dbReference>
<dbReference type="SUPFAM" id="SSF56112">
    <property type="entry name" value="Protein kinase-like (PK-like)"/>
    <property type="match status" value="1"/>
</dbReference>
<evidence type="ECO:0000259" key="10">
    <source>
        <dbReference type="PROSITE" id="PS50011"/>
    </source>
</evidence>
<dbReference type="AlphaFoldDB" id="A0A8S1C9C9"/>
<comment type="subcellular location">
    <subcellularLocation>
        <location evidence="1">Nucleus</location>
    </subcellularLocation>
</comment>
<evidence type="ECO:0000313" key="13">
    <source>
        <dbReference type="Proteomes" id="UP000494165"/>
    </source>
</evidence>
<dbReference type="PROSITE" id="PS50006">
    <property type="entry name" value="FHA_DOMAIN"/>
    <property type="match status" value="1"/>
</dbReference>
<dbReference type="InterPro" id="IPR000253">
    <property type="entry name" value="FHA_dom"/>
</dbReference>
<dbReference type="InterPro" id="IPR000504">
    <property type="entry name" value="RRM_dom"/>
</dbReference>
<dbReference type="SUPFAM" id="SSF49879">
    <property type="entry name" value="SMAD/FHA domain"/>
    <property type="match status" value="1"/>
</dbReference>
<dbReference type="PROSITE" id="PS00108">
    <property type="entry name" value="PROTEIN_KINASE_ST"/>
    <property type="match status" value="1"/>
</dbReference>
<accession>A0A8S1C9C9</accession>
<proteinExistence type="predicted"/>
<sequence length="797" mass="88235">MNGGNGGDSGSAEAPGKDDDRKLFVGGLSWETTDKELREHFTKFGEIESINVKTDPTTGRSRGFAFLVFKSADTLDKILNAGDHIINNKKIDPKKAKARHGKIFVGGLVPELTDDDIKAYFSNYGNIVEVEMPFDKQKNQRKGFCFITFDSEQVVKELLKTPKQTINGKEVDVKKATPRPENMPMRGGRGGRGGRGRGGGMRGGRGRGGGGGGYGGYGDYYGQGYDYYGGGDYGGGYGGYGGGYDYSGYGNYGGFGGGNPGGFGGGGKQRGRGGGRGGQRHQPKPYLRLFLIATHFREMDQMAAIEDEVDVILQSTQPETQPYSQESASSKKEERKASCWAYLLWYSYNLPRIYELTEQCHVFGKKKELDFIFDEKLHKIPAVVMQNISRTHFKITKNEDGTVVLKDQSINGTYVNKKKVGESSTSQPRKVVLQDHDVISLVDPSGPSCQFTFAGKENELEKDLPSELLERFRVTRTLGKGGSATVYLAYENSTCKPFAVKRIDKDFKTRGMNSEQYIQAEIKILKTLYHPNIVAVKDVIDVERQTFIVMEYMQGGSLAQIFYKQKQKPFDEKLCKVWFYQLLLSLEYLDSKSIIHRDVKMENILVCNNTRNSPIKLADFGLSKMVSQSRKAVTCCGSYEYVAPEVISSEGAAGEPYSSKVDIWSLGVTLFVCLSGKMPFASHEPSELKQEILSGKLKMDGPEWDSVSDAAKLTVRNMLRLNPNLRLGATELMQSAWFNEKNFQVVKEVCKRPHGSPVPPRFSDQNTQPAPAKVAKVEKPSSESISPVPSTSNCTAF</sequence>
<dbReference type="Pfam" id="PF00498">
    <property type="entry name" value="FHA"/>
    <property type="match status" value="1"/>
</dbReference>
<evidence type="ECO:0000259" key="9">
    <source>
        <dbReference type="PROSITE" id="PS50006"/>
    </source>
</evidence>
<dbReference type="InterPro" id="IPR008984">
    <property type="entry name" value="SMAD_FHA_dom_sf"/>
</dbReference>
<dbReference type="GO" id="GO:0003723">
    <property type="term" value="F:RNA binding"/>
    <property type="evidence" value="ECO:0007669"/>
    <property type="project" value="UniProtKB-UniRule"/>
</dbReference>
<dbReference type="InterPro" id="IPR000719">
    <property type="entry name" value="Prot_kinase_dom"/>
</dbReference>
<dbReference type="SUPFAM" id="SSF54928">
    <property type="entry name" value="RNA-binding domain, RBD"/>
    <property type="match status" value="2"/>
</dbReference>
<dbReference type="Gene3D" id="2.60.200.20">
    <property type="match status" value="1"/>
</dbReference>
<dbReference type="SMART" id="SM00360">
    <property type="entry name" value="RRM"/>
    <property type="match status" value="2"/>
</dbReference>
<feature type="domain" description="RRM" evidence="11">
    <location>
        <begin position="21"/>
        <end position="103"/>
    </location>
</feature>
<dbReference type="InterPro" id="IPR008271">
    <property type="entry name" value="Ser/Thr_kinase_AS"/>
</dbReference>
<gene>
    <name evidence="12" type="ORF">CLODIP_2_CD00849</name>
</gene>
<keyword evidence="5" id="KW-0539">Nucleus</keyword>
<keyword evidence="3 7" id="KW-0067">ATP-binding</keyword>
<feature type="compositionally biased region" description="Gly residues" evidence="8">
    <location>
        <begin position="187"/>
        <end position="208"/>
    </location>
</feature>
<keyword evidence="13" id="KW-1185">Reference proteome</keyword>
<feature type="domain" description="RRM" evidence="11">
    <location>
        <begin position="101"/>
        <end position="178"/>
    </location>
</feature>
<dbReference type="SMART" id="SM00240">
    <property type="entry name" value="FHA"/>
    <property type="match status" value="1"/>
</dbReference>
<evidence type="ECO:0000256" key="6">
    <source>
        <dbReference type="PROSITE-ProRule" id="PRU00176"/>
    </source>
</evidence>
<dbReference type="SMART" id="SM00220">
    <property type="entry name" value="S_TKc"/>
    <property type="match status" value="1"/>
</dbReference>
<protein>
    <submittedName>
        <fullName evidence="12">Uncharacterized protein</fullName>
    </submittedName>
</protein>
<dbReference type="OrthoDB" id="1875751at2759"/>
<dbReference type="PROSITE" id="PS50011">
    <property type="entry name" value="PROTEIN_KINASE_DOM"/>
    <property type="match status" value="1"/>
</dbReference>
<evidence type="ECO:0000256" key="8">
    <source>
        <dbReference type="SAM" id="MobiDB-lite"/>
    </source>
</evidence>
<feature type="compositionally biased region" description="Low complexity" evidence="8">
    <location>
        <begin position="782"/>
        <end position="797"/>
    </location>
</feature>
<evidence type="ECO:0000256" key="1">
    <source>
        <dbReference type="ARBA" id="ARBA00004123"/>
    </source>
</evidence>
<dbReference type="InterPro" id="IPR035979">
    <property type="entry name" value="RBD_domain_sf"/>
</dbReference>
<keyword evidence="2 7" id="KW-0547">Nucleotide-binding</keyword>
<evidence type="ECO:0000256" key="7">
    <source>
        <dbReference type="PROSITE-ProRule" id="PRU10141"/>
    </source>
</evidence>
<dbReference type="PROSITE" id="PS00107">
    <property type="entry name" value="PROTEIN_KINASE_ATP"/>
    <property type="match status" value="1"/>
</dbReference>
<feature type="region of interest" description="Disordered" evidence="8">
    <location>
        <begin position="176"/>
        <end position="208"/>
    </location>
</feature>
<dbReference type="CDD" id="cd05117">
    <property type="entry name" value="STKc_CAMK"/>
    <property type="match status" value="1"/>
</dbReference>
<feature type="domain" description="Protein kinase" evidence="10">
    <location>
        <begin position="472"/>
        <end position="738"/>
    </location>
</feature>
<dbReference type="InterPro" id="IPR017441">
    <property type="entry name" value="Protein_kinase_ATP_BS"/>
</dbReference>